<evidence type="ECO:0000256" key="2">
    <source>
        <dbReference type="ARBA" id="ARBA00022679"/>
    </source>
</evidence>
<dbReference type="GO" id="GO:0017096">
    <property type="term" value="F:acetylserotonin O-methyltransferase activity"/>
    <property type="evidence" value="ECO:0007669"/>
    <property type="project" value="UniProtKB-EC"/>
</dbReference>
<evidence type="ECO:0000259" key="9">
    <source>
        <dbReference type="Pfam" id="PF08100"/>
    </source>
</evidence>
<sequence length="335" mass="38279">MTTYGVIEMTENEAAVKLFENITALWKPWVIFTAVQLKLAETVSTKSMTTEQLAEVSKTHASTLHRLMRALASLGIFKLDDDQKWTMTPMSQVLAKWTHVSNMYTNDLSPLWSKLTETVKTGLCPFEKVFGENYWQYLISHQKEANNLTMCLQEYNEQFSTSISEYYDFKPFKNIVDLGGNKGVFLSKILESAPDSTGIVLDQKEVIDEAINCGVSNRITFVVGNVLEKIPEDGDLYILKQTFLIFDDDEAETVISNISIQMKQHSRLLIIEPCMPEDNATHVGYMSDLLFFMICGTKQRTKGEFERILNKFKLRVNRIITTNSPMDDIIEVVFQ</sequence>
<evidence type="ECO:0000313" key="10">
    <source>
        <dbReference type="EMBL" id="RWS20993.1"/>
    </source>
</evidence>
<evidence type="ECO:0000256" key="1">
    <source>
        <dbReference type="ARBA" id="ARBA00022603"/>
    </source>
</evidence>
<comment type="function">
    <text evidence="4">Catalyzes the transfer of a methyl group onto N-acetylserotonin, producing melatonin (N-acetyl-5-methoxytryptamine).</text>
</comment>
<dbReference type="Proteomes" id="UP000288716">
    <property type="component" value="Unassembled WGS sequence"/>
</dbReference>
<dbReference type="Pfam" id="PF08100">
    <property type="entry name" value="Dimerisation"/>
    <property type="match status" value="1"/>
</dbReference>
<feature type="domain" description="O-methyltransferase dimerisation" evidence="9">
    <location>
        <begin position="22"/>
        <end position="95"/>
    </location>
</feature>
<dbReference type="GO" id="GO:0046983">
    <property type="term" value="F:protein dimerization activity"/>
    <property type="evidence" value="ECO:0007669"/>
    <property type="project" value="InterPro"/>
</dbReference>
<dbReference type="OrthoDB" id="1606438at2759"/>
<evidence type="ECO:0000313" key="11">
    <source>
        <dbReference type="Proteomes" id="UP000288716"/>
    </source>
</evidence>
<dbReference type="Pfam" id="PF00891">
    <property type="entry name" value="Methyltransf_2"/>
    <property type="match status" value="1"/>
</dbReference>
<comment type="caution">
    <text evidence="10">The sequence shown here is derived from an EMBL/GenBank/DDBJ whole genome shotgun (WGS) entry which is preliminary data.</text>
</comment>
<evidence type="ECO:0000256" key="3">
    <source>
        <dbReference type="ARBA" id="ARBA00022691"/>
    </source>
</evidence>
<evidence type="ECO:0000256" key="4">
    <source>
        <dbReference type="ARBA" id="ARBA00037645"/>
    </source>
</evidence>
<dbReference type="EC" id="2.1.1.4" evidence="5"/>
<evidence type="ECO:0000259" key="8">
    <source>
        <dbReference type="Pfam" id="PF00891"/>
    </source>
</evidence>
<name>A0A443S0H8_9ACAR</name>
<reference evidence="10 11" key="1">
    <citation type="journal article" date="2018" name="Gigascience">
        <title>Genomes of trombidid mites reveal novel predicted allergens and laterally-transferred genes associated with secondary metabolism.</title>
        <authorList>
            <person name="Dong X."/>
            <person name="Chaisiri K."/>
            <person name="Xia D."/>
            <person name="Armstrong S.D."/>
            <person name="Fang Y."/>
            <person name="Donnelly M.J."/>
            <person name="Kadowaki T."/>
            <person name="McGarry J.W."/>
            <person name="Darby A.C."/>
            <person name="Makepeace B.L."/>
        </authorList>
    </citation>
    <scope>NUCLEOTIDE SEQUENCE [LARGE SCALE GENOMIC DNA]</scope>
    <source>
        <strain evidence="10">UoL-UT</strain>
    </source>
</reference>
<dbReference type="InterPro" id="IPR016461">
    <property type="entry name" value="COMT-like"/>
</dbReference>
<dbReference type="SUPFAM" id="SSF46785">
    <property type="entry name" value="Winged helix' DNA-binding domain"/>
    <property type="match status" value="1"/>
</dbReference>
<dbReference type="PIRSF" id="PIRSF005739">
    <property type="entry name" value="O-mtase"/>
    <property type="match status" value="1"/>
</dbReference>
<keyword evidence="11" id="KW-1185">Reference proteome</keyword>
<organism evidence="10 11">
    <name type="scientific">Leptotrombidium deliense</name>
    <dbReference type="NCBI Taxonomy" id="299467"/>
    <lineage>
        <taxon>Eukaryota</taxon>
        <taxon>Metazoa</taxon>
        <taxon>Ecdysozoa</taxon>
        <taxon>Arthropoda</taxon>
        <taxon>Chelicerata</taxon>
        <taxon>Arachnida</taxon>
        <taxon>Acari</taxon>
        <taxon>Acariformes</taxon>
        <taxon>Trombidiformes</taxon>
        <taxon>Prostigmata</taxon>
        <taxon>Anystina</taxon>
        <taxon>Parasitengona</taxon>
        <taxon>Trombiculoidea</taxon>
        <taxon>Trombiculidae</taxon>
        <taxon>Leptotrombidium</taxon>
    </lineage>
</organism>
<evidence type="ECO:0000256" key="6">
    <source>
        <dbReference type="ARBA" id="ARBA00040730"/>
    </source>
</evidence>
<protein>
    <recommendedName>
        <fullName evidence="6">Acetylserotonin O-methyltransferase</fullName>
        <ecNumber evidence="5">2.1.1.4</ecNumber>
    </recommendedName>
    <alternativeName>
        <fullName evidence="7">Hydroxyindole O-methyltransferase</fullName>
    </alternativeName>
</protein>
<accession>A0A443S0H8</accession>
<evidence type="ECO:0000256" key="5">
    <source>
        <dbReference type="ARBA" id="ARBA00039116"/>
    </source>
</evidence>
<dbReference type="InterPro" id="IPR036388">
    <property type="entry name" value="WH-like_DNA-bd_sf"/>
</dbReference>
<dbReference type="InterPro" id="IPR036390">
    <property type="entry name" value="WH_DNA-bd_sf"/>
</dbReference>
<proteinExistence type="predicted"/>
<evidence type="ECO:0000256" key="7">
    <source>
        <dbReference type="ARBA" id="ARBA00043054"/>
    </source>
</evidence>
<dbReference type="InterPro" id="IPR001077">
    <property type="entry name" value="COMT_C"/>
</dbReference>
<dbReference type="PANTHER" id="PTHR43712:SF2">
    <property type="entry name" value="O-METHYLTRANSFERASE CICE"/>
    <property type="match status" value="1"/>
</dbReference>
<dbReference type="SUPFAM" id="SSF53335">
    <property type="entry name" value="S-adenosyl-L-methionine-dependent methyltransferases"/>
    <property type="match status" value="1"/>
</dbReference>
<dbReference type="AlphaFoldDB" id="A0A443S0H8"/>
<dbReference type="InterPro" id="IPR029063">
    <property type="entry name" value="SAM-dependent_MTases_sf"/>
</dbReference>
<dbReference type="EMBL" id="NCKV01014216">
    <property type="protein sequence ID" value="RWS20993.1"/>
    <property type="molecule type" value="Genomic_DNA"/>
</dbReference>
<dbReference type="VEuPathDB" id="VectorBase:LDEU011047"/>
<dbReference type="Gene3D" id="3.40.50.150">
    <property type="entry name" value="Vaccinia Virus protein VP39"/>
    <property type="match status" value="1"/>
</dbReference>
<dbReference type="PROSITE" id="PS51683">
    <property type="entry name" value="SAM_OMT_II"/>
    <property type="match status" value="1"/>
</dbReference>
<dbReference type="GO" id="GO:0032259">
    <property type="term" value="P:methylation"/>
    <property type="evidence" value="ECO:0007669"/>
    <property type="project" value="UniProtKB-KW"/>
</dbReference>
<dbReference type="InterPro" id="IPR012967">
    <property type="entry name" value="COMT_dimerisation"/>
</dbReference>
<keyword evidence="2" id="KW-0808">Transferase</keyword>
<gene>
    <name evidence="10" type="ORF">B4U80_11961</name>
</gene>
<keyword evidence="3" id="KW-0949">S-adenosyl-L-methionine</keyword>
<dbReference type="Gene3D" id="1.10.10.10">
    <property type="entry name" value="Winged helix-like DNA-binding domain superfamily/Winged helix DNA-binding domain"/>
    <property type="match status" value="1"/>
</dbReference>
<dbReference type="PANTHER" id="PTHR43712">
    <property type="entry name" value="PUTATIVE (AFU_ORTHOLOGUE AFUA_4G14580)-RELATED"/>
    <property type="match status" value="1"/>
</dbReference>
<feature type="domain" description="O-methyltransferase C-terminal" evidence="8">
    <location>
        <begin position="112"/>
        <end position="310"/>
    </location>
</feature>
<keyword evidence="1" id="KW-0489">Methyltransferase</keyword>